<dbReference type="PANTHER" id="PTHR43053:SF3">
    <property type="entry name" value="ALPHA-GALACTOSIDASE C-RELATED"/>
    <property type="match status" value="1"/>
</dbReference>
<feature type="domain" description="Glycosyl hydrolase family 36 C-terminal" evidence="9">
    <location>
        <begin position="645"/>
        <end position="720"/>
    </location>
</feature>
<feature type="binding site" evidence="7">
    <location>
        <position position="544"/>
    </location>
    <ligand>
        <name>substrate</name>
    </ligand>
</feature>
<dbReference type="GO" id="GO:0004557">
    <property type="term" value="F:alpha-galactosidase activity"/>
    <property type="evidence" value="ECO:0007669"/>
    <property type="project" value="UniProtKB-UniRule"/>
</dbReference>
<evidence type="ECO:0000256" key="2">
    <source>
        <dbReference type="ARBA" id="ARBA00012755"/>
    </source>
</evidence>
<comment type="similarity">
    <text evidence="5">Belongs to the glycosyl hydrolase.</text>
</comment>
<organism evidence="11 12">
    <name type="scientific">Actinacidiphila oryziradicis</name>
    <dbReference type="NCBI Taxonomy" id="2571141"/>
    <lineage>
        <taxon>Bacteria</taxon>
        <taxon>Bacillati</taxon>
        <taxon>Actinomycetota</taxon>
        <taxon>Actinomycetes</taxon>
        <taxon>Kitasatosporales</taxon>
        <taxon>Streptomycetaceae</taxon>
        <taxon>Actinacidiphila</taxon>
    </lineage>
</organism>
<feature type="region of interest" description="Disordered" evidence="8">
    <location>
        <begin position="58"/>
        <end position="77"/>
    </location>
</feature>
<feature type="active site" description="Proton donor" evidence="6">
    <location>
        <position position="544"/>
    </location>
</feature>
<evidence type="ECO:0000313" key="11">
    <source>
        <dbReference type="EMBL" id="TKA08706.1"/>
    </source>
</evidence>
<keyword evidence="4 5" id="KW-0326">Glycosidase</keyword>
<dbReference type="InterPro" id="IPR002252">
    <property type="entry name" value="Glyco_hydro_36"/>
</dbReference>
<feature type="binding site" evidence="7">
    <location>
        <begin position="472"/>
        <end position="476"/>
    </location>
    <ligand>
        <name>substrate</name>
    </ligand>
</feature>
<evidence type="ECO:0000259" key="9">
    <source>
        <dbReference type="Pfam" id="PF16874"/>
    </source>
</evidence>
<evidence type="ECO:0000256" key="5">
    <source>
        <dbReference type="PIRNR" id="PIRNR005536"/>
    </source>
</evidence>
<dbReference type="Gene3D" id="2.70.98.60">
    <property type="entry name" value="alpha-galactosidase from lactobacil brevis"/>
    <property type="match status" value="1"/>
</dbReference>
<dbReference type="PRINTS" id="PR00743">
    <property type="entry name" value="GLHYDRLASE36"/>
</dbReference>
<feature type="binding site" evidence="7">
    <location>
        <begin position="362"/>
        <end position="363"/>
    </location>
    <ligand>
        <name>substrate</name>
    </ligand>
</feature>
<feature type="binding site" evidence="7">
    <location>
        <position position="197"/>
    </location>
    <ligand>
        <name>substrate</name>
    </ligand>
</feature>
<evidence type="ECO:0000313" key="12">
    <source>
        <dbReference type="Proteomes" id="UP000305778"/>
    </source>
</evidence>
<dbReference type="FunFam" id="3.20.20.70:FF:000118">
    <property type="entry name" value="Alpha-galactosidase"/>
    <property type="match status" value="1"/>
</dbReference>
<protein>
    <recommendedName>
        <fullName evidence="2 5">Alpha-galactosidase</fullName>
        <ecNumber evidence="2 5">3.2.1.22</ecNumber>
    </recommendedName>
</protein>
<dbReference type="PANTHER" id="PTHR43053">
    <property type="entry name" value="GLYCOSIDASE FAMILY 31"/>
    <property type="match status" value="1"/>
</dbReference>
<dbReference type="InterPro" id="IPR031705">
    <property type="entry name" value="Glyco_hydro_36_C"/>
</dbReference>
<evidence type="ECO:0000259" key="10">
    <source>
        <dbReference type="Pfam" id="PF16875"/>
    </source>
</evidence>
<keyword evidence="12" id="KW-1185">Reference proteome</keyword>
<dbReference type="Pfam" id="PF16875">
    <property type="entry name" value="Glyco_hydro_36N"/>
    <property type="match status" value="1"/>
</dbReference>
<accession>A0A4U0SGS8</accession>
<dbReference type="OrthoDB" id="9758822at2"/>
<dbReference type="Proteomes" id="UP000305778">
    <property type="component" value="Unassembled WGS sequence"/>
</dbReference>
<dbReference type="InterPro" id="IPR031704">
    <property type="entry name" value="Glyco_hydro_36_N"/>
</dbReference>
<comment type="caution">
    <text evidence="11">The sequence shown here is derived from an EMBL/GenBank/DDBJ whole genome shotgun (WGS) entry which is preliminary data.</text>
</comment>
<feature type="binding site" evidence="7">
    <location>
        <position position="522"/>
    </location>
    <ligand>
        <name>substrate</name>
    </ligand>
</feature>
<sequence>MPAIAHAPGSRVWLLSTPRTSYALRLDDTDSPCHVHWGERLTLEQAEEIATRRIPELNSFEGRPPAGEELPVDGGARYGTPSLQVRYADGTRAFEWRHLGHEADPEAGTLRLRFRDRHYPFEVTLHYRVHDDSDVIERWTSLRNTGQDAGSTENAADTAHNAANPANAAVTLLRADSAAWSLPPREDYRHTHVTGQWAAENQLRRDRLPYGETVLTSRRGITGHHANPWLMVDAGDAGEEHGQVWSTALAWSGSWRITVQRSPDDRVGLTGGAGHDGTALVLAPGEEHTTPRLCGLYTDGGFGAASRAWHAYILGHVLPHPGEERPVLYNSWEATGFDVDEAGQQVLAARAAAIGAELFVMDDGWFGARRHDHAGLGDWTPSPARFPDGLGPLVKEVHRLGMKFGLWVEPEMVNPDSDLYRAHPDWVLHFPHRQRTELRNQLVLNLARPDVADWAYGWLTRLVGDNHIDFLKWDMNRPFSEAGWPDGPHGDPDRLWTAYVANLYDVIDRLRRDHPELRIEACSGGGGRVDLGILARTDQAWTSDNTDAADRLTIQHGYGQLYPARTMAAWVTDTPNQLTGRSVPLRYRFHVAMAGVLAIGGDLTAWSELELAEAATLVAEYKAVRHLVQHGALHRLRAPGDDGPAAVQYTAADGSEAVVLTWQRAPHFGLPRLPLRLAALDPAARYRDGQGTVHHGAVLRAHGLPLRLPAGDWASTLTHLVRAG</sequence>
<feature type="active site" description="Nucleophile" evidence="6">
    <location>
        <position position="474"/>
    </location>
</feature>
<comment type="catalytic activity">
    <reaction evidence="1 5">
        <text>Hydrolysis of terminal, non-reducing alpha-D-galactose residues in alpha-D-galactosides, including galactose oligosaccharides, galactomannans and galactolipids.</text>
        <dbReference type="EC" id="3.2.1.22"/>
    </reaction>
</comment>
<dbReference type="Gene3D" id="3.20.20.70">
    <property type="entry name" value="Aldolase class I"/>
    <property type="match status" value="1"/>
</dbReference>
<gene>
    <name evidence="11" type="ORF">FCI23_26520</name>
</gene>
<name>A0A4U0SGS8_9ACTN</name>
<evidence type="ECO:0000256" key="1">
    <source>
        <dbReference type="ARBA" id="ARBA00001255"/>
    </source>
</evidence>
<keyword evidence="3 5" id="KW-0378">Hydrolase</keyword>
<dbReference type="Pfam" id="PF16874">
    <property type="entry name" value="Glyco_hydro_36C"/>
    <property type="match status" value="1"/>
</dbReference>
<evidence type="ECO:0000256" key="7">
    <source>
        <dbReference type="PIRSR" id="PIRSR005536-2"/>
    </source>
</evidence>
<dbReference type="CDD" id="cd14791">
    <property type="entry name" value="GH36"/>
    <property type="match status" value="1"/>
</dbReference>
<dbReference type="EC" id="3.2.1.22" evidence="2 5"/>
<dbReference type="AlphaFoldDB" id="A0A4U0SGS8"/>
<dbReference type="GO" id="GO:0016052">
    <property type="term" value="P:carbohydrate catabolic process"/>
    <property type="evidence" value="ECO:0007669"/>
    <property type="project" value="InterPro"/>
</dbReference>
<evidence type="ECO:0000256" key="3">
    <source>
        <dbReference type="ARBA" id="ARBA00022801"/>
    </source>
</evidence>
<dbReference type="InterPro" id="IPR013785">
    <property type="entry name" value="Aldolase_TIM"/>
</dbReference>
<dbReference type="InterPro" id="IPR013780">
    <property type="entry name" value="Glyco_hydro_b"/>
</dbReference>
<evidence type="ECO:0000256" key="4">
    <source>
        <dbReference type="ARBA" id="ARBA00023295"/>
    </source>
</evidence>
<reference evidence="11 12" key="1">
    <citation type="submission" date="2019-04" db="EMBL/GenBank/DDBJ databases">
        <title>Streptomyces oryziradicis sp. nov., a novel actinomycete isolated from rhizosphere soil of rice (Oryza sativa L.).</title>
        <authorList>
            <person name="Li C."/>
        </authorList>
    </citation>
    <scope>NUCLEOTIDE SEQUENCE [LARGE SCALE GENOMIC DNA]</scope>
    <source>
        <strain evidence="11 12">NEAU-C40</strain>
    </source>
</reference>
<dbReference type="PIRSF" id="PIRSF005536">
    <property type="entry name" value="Agal"/>
    <property type="match status" value="1"/>
</dbReference>
<feature type="binding site" evidence="7">
    <location>
        <position position="439"/>
    </location>
    <ligand>
        <name>substrate</name>
    </ligand>
</feature>
<dbReference type="InterPro" id="IPR038417">
    <property type="entry name" value="Alpga-gal_N_sf"/>
</dbReference>
<dbReference type="InterPro" id="IPR017853">
    <property type="entry name" value="GH"/>
</dbReference>
<dbReference type="Gene3D" id="2.60.40.1180">
    <property type="entry name" value="Golgi alpha-mannosidase II"/>
    <property type="match status" value="1"/>
</dbReference>
<dbReference type="Pfam" id="PF02065">
    <property type="entry name" value="Melibiase"/>
    <property type="match status" value="1"/>
</dbReference>
<proteinExistence type="inferred from homology"/>
<evidence type="ECO:0000256" key="6">
    <source>
        <dbReference type="PIRSR" id="PIRSR005536-1"/>
    </source>
</evidence>
<dbReference type="RefSeq" id="WP_136726448.1">
    <property type="nucleotide sequence ID" value="NZ_SUMC01000028.1"/>
</dbReference>
<dbReference type="SUPFAM" id="SSF51445">
    <property type="entry name" value="(Trans)glycosidases"/>
    <property type="match status" value="1"/>
</dbReference>
<dbReference type="InterPro" id="IPR050985">
    <property type="entry name" value="Alpha-glycosidase_related"/>
</dbReference>
<feature type="domain" description="Glycosyl hydrolase family 36 N-terminal" evidence="10">
    <location>
        <begin position="31"/>
        <end position="279"/>
    </location>
</feature>
<evidence type="ECO:0000256" key="8">
    <source>
        <dbReference type="SAM" id="MobiDB-lite"/>
    </source>
</evidence>
<dbReference type="EMBL" id="SUMC01000028">
    <property type="protein sequence ID" value="TKA08706.1"/>
    <property type="molecule type" value="Genomic_DNA"/>
</dbReference>